<evidence type="ECO:0000256" key="1">
    <source>
        <dbReference type="ARBA" id="ARBA00023118"/>
    </source>
</evidence>
<accession>A0A066UFF7</accession>
<gene>
    <name evidence="3" type="ORF">MBO_08172</name>
</gene>
<name>A0A066UFF7_9GAMM</name>
<dbReference type="Pfam" id="PF03787">
    <property type="entry name" value="RAMPs"/>
    <property type="match status" value="1"/>
</dbReference>
<evidence type="ECO:0000313" key="4">
    <source>
        <dbReference type="Proteomes" id="UP000035860"/>
    </source>
</evidence>
<dbReference type="PANTHER" id="PTHR39965:SF1">
    <property type="entry name" value="CRISPR SYSTEM CMR SUBUNIT CMR6"/>
    <property type="match status" value="1"/>
</dbReference>
<evidence type="ECO:0000313" key="3">
    <source>
        <dbReference type="EMBL" id="KDN24612.1"/>
    </source>
</evidence>
<dbReference type="NCBIfam" id="TIGR01898">
    <property type="entry name" value="cas_TM1791_cmr6"/>
    <property type="match status" value="1"/>
</dbReference>
<dbReference type="Proteomes" id="UP000035860">
    <property type="component" value="Unassembled WGS sequence"/>
</dbReference>
<dbReference type="eggNOG" id="COG1604">
    <property type="taxonomic scope" value="Bacteria"/>
</dbReference>
<reference evidence="3 4" key="1">
    <citation type="journal article" date="2014" name="Genome Announc.">
        <title>Draft Genome Sequence of Moraxella bovoculi Strain 237T (ATCC BAA-1259T) Isolated from a Calf with Infectious Bovine Keratoconjunctivitis.</title>
        <authorList>
            <person name="Calcutt M.J."/>
            <person name="Foecking M.F."/>
            <person name="Martin N.T."/>
            <person name="Mhlanga-Mutangadura T."/>
            <person name="Reilly T.J."/>
        </authorList>
    </citation>
    <scope>NUCLEOTIDE SEQUENCE [LARGE SCALE GENOMIC DNA]</scope>
    <source>
        <strain evidence="3 4">237</strain>
    </source>
</reference>
<organism evidence="3 4">
    <name type="scientific">Moraxella bovoculi 237</name>
    <dbReference type="NCBI Taxonomy" id="743974"/>
    <lineage>
        <taxon>Bacteria</taxon>
        <taxon>Pseudomonadati</taxon>
        <taxon>Pseudomonadota</taxon>
        <taxon>Gammaproteobacteria</taxon>
        <taxon>Moraxellales</taxon>
        <taxon>Moraxellaceae</taxon>
        <taxon>Moraxella</taxon>
    </lineage>
</organism>
<dbReference type="InterPro" id="IPR005537">
    <property type="entry name" value="RAMP_III_fam"/>
</dbReference>
<dbReference type="EMBL" id="AOMT01000030">
    <property type="protein sequence ID" value="KDN24612.1"/>
    <property type="molecule type" value="Genomic_DNA"/>
</dbReference>
<keyword evidence="1" id="KW-0051">Antiviral defense</keyword>
<dbReference type="InterPro" id="IPR010172">
    <property type="entry name" value="CRISPR-assoc_prot_TM1791"/>
</dbReference>
<keyword evidence="4" id="KW-1185">Reference proteome</keyword>
<dbReference type="GO" id="GO:0051607">
    <property type="term" value="P:defense response to virus"/>
    <property type="evidence" value="ECO:0007669"/>
    <property type="project" value="UniProtKB-KW"/>
</dbReference>
<comment type="caution">
    <text evidence="3">The sequence shown here is derived from an EMBL/GenBank/DDBJ whole genome shotgun (WGS) entry which is preliminary data.</text>
</comment>
<evidence type="ECO:0000259" key="2">
    <source>
        <dbReference type="Pfam" id="PF03787"/>
    </source>
</evidence>
<proteinExistence type="predicted"/>
<dbReference type="PANTHER" id="PTHR39965">
    <property type="entry name" value="CRISPR SYSTEM CMR SUBUNIT CMR6"/>
    <property type="match status" value="1"/>
</dbReference>
<dbReference type="AlphaFoldDB" id="A0A066UFF7"/>
<sequence>MTALMRQNLARLYPDFRTAHAGLLIQRGLRKWDDDSEKPIKKELIGKISSVKADELYLLAFHRWLNLTYQNDNFANLSAKINGRLFTGLALGQTLETGAMTHHTYGMPMIAGSSIKGAVRHYTEQLFAERDENNNIHYRDGQIVTQENKKHILDILFGTDDSSNAGYLIWHDAWWIAPVDTKMNLLQGENARPFIGEIVTVHHQEYYQGKMKEALDIENPIPNQQIAIQGGFYFSIEGEPQWAKFAKMLLTKMLQEQGVGAKGSNGYGYFEIDEKLNDEMTKRFNAIKPMDKNDPLAHIKKEISILSDEQLTESLSKDINKFLEKLELKKGDDEHCQSLVKCILAEKEEFVKNLADDTGKNAKKAFKFIEKYR</sequence>
<protein>
    <submittedName>
        <fullName evidence="3">CRISPR-associated RAMP Cmr6 family protein</fullName>
    </submittedName>
</protein>
<feature type="domain" description="CRISPR type III-associated protein" evidence="2">
    <location>
        <begin position="85"/>
        <end position="271"/>
    </location>
</feature>